<evidence type="ECO:0000313" key="10">
    <source>
        <dbReference type="EMBL" id="NER16262.1"/>
    </source>
</evidence>
<gene>
    <name evidence="10" type="ORF">GWK10_03515</name>
</gene>
<keyword evidence="8" id="KW-0812">Transmembrane</keyword>
<dbReference type="PANTHER" id="PTHR46630:SF1">
    <property type="entry name" value="TETRATRICOPEPTIDE REPEAT PROTEIN 29"/>
    <property type="match status" value="1"/>
</dbReference>
<keyword evidence="7" id="KW-0175">Coiled coil</keyword>
<dbReference type="PROSITE" id="PS50005">
    <property type="entry name" value="TPR"/>
    <property type="match status" value="1"/>
</dbReference>
<keyword evidence="4 6" id="KW-0802">TPR repeat</keyword>
<keyword evidence="11" id="KW-1185">Reference proteome</keyword>
<evidence type="ECO:0000256" key="4">
    <source>
        <dbReference type="ARBA" id="ARBA00022803"/>
    </source>
</evidence>
<dbReference type="GO" id="GO:0005737">
    <property type="term" value="C:cytoplasm"/>
    <property type="evidence" value="ECO:0007669"/>
    <property type="project" value="UniProtKB-SubCell"/>
</dbReference>
<dbReference type="SUPFAM" id="SSF48452">
    <property type="entry name" value="TPR-like"/>
    <property type="match status" value="1"/>
</dbReference>
<dbReference type="EMBL" id="JAABOQ010000001">
    <property type="protein sequence ID" value="NER16262.1"/>
    <property type="molecule type" value="Genomic_DNA"/>
</dbReference>
<protein>
    <submittedName>
        <fullName evidence="10">Tetratricopeptide repeat protein</fullName>
    </submittedName>
</protein>
<dbReference type="SMART" id="SM00028">
    <property type="entry name" value="TPR"/>
    <property type="match status" value="3"/>
</dbReference>
<keyword evidence="2" id="KW-0963">Cytoplasm</keyword>
<evidence type="ECO:0000256" key="6">
    <source>
        <dbReference type="PROSITE-ProRule" id="PRU00339"/>
    </source>
</evidence>
<dbReference type="InterPro" id="IPR016032">
    <property type="entry name" value="Sig_transdc_resp-reg_C-effctor"/>
</dbReference>
<keyword evidence="8" id="KW-1133">Transmembrane helix</keyword>
<feature type="transmembrane region" description="Helical" evidence="8">
    <location>
        <begin position="350"/>
        <end position="369"/>
    </location>
</feature>
<sequence>MHYRFLLILLVLCLYSISGQEPPSNSGSTSIESQLSGKEKICKLIRLGNECLEADSNQSLEFGKTALNEASKFNFRKEQAEARLLMGLSYWSIRELKPTLVNLNSAKQVYEQLLDHDGIARCYINMGLVYAEIGEYDKAIELYSNAKSHFEELNLKELIANTYTKISSVLIEKKDLNEAENILHDALNIYDQSKNIRGIVETNNLLAKLHINKGEYELAGCYIEESIINSQIIKDNNALIGNLLLFSKLQRNKKKYEVAEQHLTIALKLAEKKNLRKLKLDTYEELQSIKKEEGKFQESIEYFEEYVALKDSIYDTNKSKQLAEFEFQDTIKKKDDELEFMYLEKKDFQIIQWILGIGLFIITLLGLLLTRSLRIKNKKQLLLHESNQRINQSEIENQLLKQKELEQQLHFKNKELTSYALNFIQKNEFLEKLQNIIKEIKLTSAKTKVLALDQLENIVKQQQNLDKNWNDFKIHFEQVHTDFLKKLKHEFPNLSANDLKVAALTRLNLTIKECSGILGISPESVKTARYRLRKKLDLEREDDLLSFLVKVEV</sequence>
<evidence type="ECO:0000256" key="1">
    <source>
        <dbReference type="ARBA" id="ARBA00004496"/>
    </source>
</evidence>
<dbReference type="InterPro" id="IPR051476">
    <property type="entry name" value="Bac_ResReg_Asp_Phosphatase"/>
</dbReference>
<dbReference type="PROSITE" id="PS50293">
    <property type="entry name" value="TPR_REGION"/>
    <property type="match status" value="1"/>
</dbReference>
<proteinExistence type="inferred from homology"/>
<comment type="similarity">
    <text evidence="5">Belongs to the Rap family.</text>
</comment>
<evidence type="ECO:0000256" key="3">
    <source>
        <dbReference type="ARBA" id="ARBA00022737"/>
    </source>
</evidence>
<accession>A0A6M0CFP7</accession>
<dbReference type="Gene3D" id="1.25.40.10">
    <property type="entry name" value="Tetratricopeptide repeat domain"/>
    <property type="match status" value="2"/>
</dbReference>
<dbReference type="RefSeq" id="WP_164029508.1">
    <property type="nucleotide sequence ID" value="NZ_JAABOQ010000001.1"/>
</dbReference>
<keyword evidence="3" id="KW-0677">Repeat</keyword>
<dbReference type="GO" id="GO:0006355">
    <property type="term" value="P:regulation of DNA-templated transcription"/>
    <property type="evidence" value="ECO:0007669"/>
    <property type="project" value="InterPro"/>
</dbReference>
<keyword evidence="8" id="KW-0472">Membrane</keyword>
<dbReference type="InterPro" id="IPR011990">
    <property type="entry name" value="TPR-like_helical_dom_sf"/>
</dbReference>
<feature type="domain" description="HTH luxR-type" evidence="9">
    <location>
        <begin position="491"/>
        <end position="548"/>
    </location>
</feature>
<dbReference type="SUPFAM" id="SSF46894">
    <property type="entry name" value="C-terminal effector domain of the bipartite response regulators"/>
    <property type="match status" value="1"/>
</dbReference>
<dbReference type="InterPro" id="IPR036388">
    <property type="entry name" value="WH-like_DNA-bd_sf"/>
</dbReference>
<dbReference type="PANTHER" id="PTHR46630">
    <property type="entry name" value="TETRATRICOPEPTIDE REPEAT PROTEIN 29"/>
    <property type="match status" value="1"/>
</dbReference>
<dbReference type="Gene3D" id="1.10.10.10">
    <property type="entry name" value="Winged helix-like DNA-binding domain superfamily/Winged helix DNA-binding domain"/>
    <property type="match status" value="1"/>
</dbReference>
<dbReference type="InterPro" id="IPR019734">
    <property type="entry name" value="TPR_rpt"/>
</dbReference>
<evidence type="ECO:0000313" key="11">
    <source>
        <dbReference type="Proteomes" id="UP000474296"/>
    </source>
</evidence>
<dbReference type="SMART" id="SM00421">
    <property type="entry name" value="HTH_LUXR"/>
    <property type="match status" value="1"/>
</dbReference>
<dbReference type="AlphaFoldDB" id="A0A6M0CFP7"/>
<evidence type="ECO:0000256" key="8">
    <source>
        <dbReference type="SAM" id="Phobius"/>
    </source>
</evidence>
<dbReference type="Pfam" id="PF13181">
    <property type="entry name" value="TPR_8"/>
    <property type="match status" value="1"/>
</dbReference>
<comment type="subcellular location">
    <subcellularLocation>
        <location evidence="1">Cytoplasm</location>
    </subcellularLocation>
</comment>
<feature type="repeat" description="TPR" evidence="6">
    <location>
        <begin position="120"/>
        <end position="153"/>
    </location>
</feature>
<comment type="caution">
    <text evidence="10">The sequence shown here is derived from an EMBL/GenBank/DDBJ whole genome shotgun (WGS) entry which is preliminary data.</text>
</comment>
<evidence type="ECO:0000256" key="5">
    <source>
        <dbReference type="ARBA" id="ARBA00038253"/>
    </source>
</evidence>
<organism evidence="10 11">
    <name type="scientific">Spongiivirga citrea</name>
    <dbReference type="NCBI Taxonomy" id="1481457"/>
    <lineage>
        <taxon>Bacteria</taxon>
        <taxon>Pseudomonadati</taxon>
        <taxon>Bacteroidota</taxon>
        <taxon>Flavobacteriia</taxon>
        <taxon>Flavobacteriales</taxon>
        <taxon>Flavobacteriaceae</taxon>
        <taxon>Spongiivirga</taxon>
    </lineage>
</organism>
<dbReference type="Proteomes" id="UP000474296">
    <property type="component" value="Unassembled WGS sequence"/>
</dbReference>
<evidence type="ECO:0000256" key="2">
    <source>
        <dbReference type="ARBA" id="ARBA00022490"/>
    </source>
</evidence>
<dbReference type="InterPro" id="IPR000792">
    <property type="entry name" value="Tscrpt_reg_LuxR_C"/>
</dbReference>
<name>A0A6M0CFP7_9FLAO</name>
<dbReference type="GO" id="GO:0003677">
    <property type="term" value="F:DNA binding"/>
    <property type="evidence" value="ECO:0007669"/>
    <property type="project" value="InterPro"/>
</dbReference>
<reference evidence="10 11" key="1">
    <citation type="submission" date="2020-01" db="EMBL/GenBank/DDBJ databases">
        <title>Spongiivirga citrea KCTC 32990T.</title>
        <authorList>
            <person name="Wang G."/>
        </authorList>
    </citation>
    <scope>NUCLEOTIDE SEQUENCE [LARGE SCALE GENOMIC DNA]</scope>
    <source>
        <strain evidence="10 11">KCTC 32990</strain>
    </source>
</reference>
<evidence type="ECO:0000256" key="7">
    <source>
        <dbReference type="SAM" id="Coils"/>
    </source>
</evidence>
<evidence type="ECO:0000259" key="9">
    <source>
        <dbReference type="SMART" id="SM00421"/>
    </source>
</evidence>
<feature type="coiled-coil region" evidence="7">
    <location>
        <begin position="383"/>
        <end position="415"/>
    </location>
</feature>